<protein>
    <submittedName>
        <fullName evidence="1">Uncharacterized protein</fullName>
    </submittedName>
</protein>
<dbReference type="EMBL" id="JBDKWZ010000002">
    <property type="protein sequence ID" value="MEN7547377.1"/>
    <property type="molecule type" value="Genomic_DNA"/>
</dbReference>
<gene>
    <name evidence="1" type="ORF">AAG747_05635</name>
</gene>
<reference evidence="1 2" key="1">
    <citation type="submission" date="2024-04" db="EMBL/GenBank/DDBJ databases">
        <title>Novel genus in family Flammeovirgaceae.</title>
        <authorList>
            <person name="Nguyen T.H."/>
            <person name="Vuong T.Q."/>
            <person name="Le H."/>
            <person name="Kim S.-G."/>
        </authorList>
    </citation>
    <scope>NUCLEOTIDE SEQUENCE [LARGE SCALE GENOMIC DNA]</scope>
    <source>
        <strain evidence="1 2">JCM 23209</strain>
    </source>
</reference>
<evidence type="ECO:0000313" key="1">
    <source>
        <dbReference type="EMBL" id="MEN7547377.1"/>
    </source>
</evidence>
<name>A0AAW9RR57_9BACT</name>
<accession>A0AAW9RR57</accession>
<dbReference type="RefSeq" id="WP_346820160.1">
    <property type="nucleotide sequence ID" value="NZ_JBDKWZ010000002.1"/>
</dbReference>
<dbReference type="Proteomes" id="UP001403385">
    <property type="component" value="Unassembled WGS sequence"/>
</dbReference>
<dbReference type="AlphaFoldDB" id="A0AAW9RR57"/>
<proteinExistence type="predicted"/>
<evidence type="ECO:0000313" key="2">
    <source>
        <dbReference type="Proteomes" id="UP001403385"/>
    </source>
</evidence>
<sequence length="145" mass="17354">MKIDINKIIDTGKVFELSKKSSIEEFYQKHKLIEKRNSYDDGSFYSVLLGWNEFFFENDKLTSVNIDISNTKIVFTNSKNTIKYNSKLNKVISYLNLTNKEWAFYSPYCFTHQLCIKSNNVYFFFMNSDEKRMRLNKIKISWDDL</sequence>
<keyword evidence="2" id="KW-1185">Reference proteome</keyword>
<organism evidence="1 2">
    <name type="scientific">Rapidithrix thailandica</name>
    <dbReference type="NCBI Taxonomy" id="413964"/>
    <lineage>
        <taxon>Bacteria</taxon>
        <taxon>Pseudomonadati</taxon>
        <taxon>Bacteroidota</taxon>
        <taxon>Cytophagia</taxon>
        <taxon>Cytophagales</taxon>
        <taxon>Flammeovirgaceae</taxon>
        <taxon>Rapidithrix</taxon>
    </lineage>
</organism>
<comment type="caution">
    <text evidence="1">The sequence shown here is derived from an EMBL/GenBank/DDBJ whole genome shotgun (WGS) entry which is preliminary data.</text>
</comment>